<dbReference type="Pfam" id="PF13155">
    <property type="entry name" value="Toprim_2"/>
    <property type="match status" value="1"/>
</dbReference>
<dbReference type="Proteomes" id="UP000541955">
    <property type="component" value="Unassembled WGS sequence"/>
</dbReference>
<evidence type="ECO:0000259" key="2">
    <source>
        <dbReference type="Pfam" id="PF13154"/>
    </source>
</evidence>
<gene>
    <name evidence="3" type="ORF">HB902_16065</name>
</gene>
<dbReference type="EMBL" id="JAARRW010000010">
    <property type="protein sequence ID" value="MBC1563590.1"/>
    <property type="molecule type" value="Genomic_DNA"/>
</dbReference>
<proteinExistence type="predicted"/>
<protein>
    <submittedName>
        <fullName evidence="3">DUF3991 domain-containing protein</fullName>
    </submittedName>
</protein>
<name>A0A7X0XMB2_9LIST</name>
<organism evidence="3 4">
    <name type="scientific">Listeria booriae</name>
    <dbReference type="NCBI Taxonomy" id="1552123"/>
    <lineage>
        <taxon>Bacteria</taxon>
        <taxon>Bacillati</taxon>
        <taxon>Bacillota</taxon>
        <taxon>Bacilli</taxon>
        <taxon>Bacillales</taxon>
        <taxon>Listeriaceae</taxon>
        <taxon>Listeria</taxon>
    </lineage>
</organism>
<dbReference type="AlphaFoldDB" id="A0A7X0XMB2"/>
<feature type="domain" description="DUF3991" evidence="2">
    <location>
        <begin position="122"/>
        <end position="175"/>
    </location>
</feature>
<dbReference type="Pfam" id="PF13154">
    <property type="entry name" value="DUF3991"/>
    <property type="match status" value="1"/>
</dbReference>
<feature type="coiled-coil region" evidence="1">
    <location>
        <begin position="342"/>
        <end position="369"/>
    </location>
</feature>
<evidence type="ECO:0000313" key="4">
    <source>
        <dbReference type="Proteomes" id="UP000541955"/>
    </source>
</evidence>
<sequence length="374" mass="42964">MGIYYTEEQVEEARRTDILAYLTNRGESFEPDSRKLVRHQSHNSLLIDIEERKAHWNSRDIHTKNPVDFAMAFYDLSYPEALHDVIQMGVGAPIPEHKVMPKRPFDYERDVKEMTFYARARNYLVKERALYPALVDRMLERGLIAQDSRSNVVFKWRDPTVIGGKGLIGANLQGTRPMPLEKRLKPDRPYFKSELEGSQEGHGFFFDVGQKPDKLVVCESPIDAISYASYYLQKGDASVLNSRFLSIGGVKSDIVIKNHIILTALVRSYEENANKDNAVAPIILAMDRDQGGLAFCERFEARAEENFYFGHSLKDVLKRDLPVEGFGKDWNEVLQNCYPQVQQKVQEQVQKQENEVKESLKQSQKEELAKVNTL</sequence>
<reference evidence="3 4" key="1">
    <citation type="submission" date="2020-03" db="EMBL/GenBank/DDBJ databases">
        <title>Soil Listeria distribution.</title>
        <authorList>
            <person name="Liao J."/>
            <person name="Wiedmann M."/>
        </authorList>
    </citation>
    <scope>NUCLEOTIDE SEQUENCE [LARGE SCALE GENOMIC DNA]</scope>
    <source>
        <strain evidence="3 4">FSL L7-1387</strain>
    </source>
</reference>
<dbReference type="InterPro" id="IPR025054">
    <property type="entry name" value="DUF3991"/>
</dbReference>
<evidence type="ECO:0000256" key="1">
    <source>
        <dbReference type="SAM" id="Coils"/>
    </source>
</evidence>
<dbReference type="RefSeq" id="WP_185430476.1">
    <property type="nucleotide sequence ID" value="NZ_JAARRW010000010.1"/>
</dbReference>
<dbReference type="Gene3D" id="3.40.1360.10">
    <property type="match status" value="1"/>
</dbReference>
<keyword evidence="1" id="KW-0175">Coiled coil</keyword>
<dbReference type="SUPFAM" id="SSF57783">
    <property type="entry name" value="Zinc beta-ribbon"/>
    <property type="match status" value="1"/>
</dbReference>
<evidence type="ECO:0000313" key="3">
    <source>
        <dbReference type="EMBL" id="MBC1563590.1"/>
    </source>
</evidence>
<comment type="caution">
    <text evidence="3">The sequence shown here is derived from an EMBL/GenBank/DDBJ whole genome shotgun (WGS) entry which is preliminary data.</text>
</comment>
<accession>A0A7X0XMB2</accession>